<dbReference type="InterPro" id="IPR041522">
    <property type="entry name" value="CdaR_GGDEF"/>
</dbReference>
<evidence type="ECO:0000313" key="5">
    <source>
        <dbReference type="Proteomes" id="UP000287156"/>
    </source>
</evidence>
<dbReference type="Pfam" id="PF17853">
    <property type="entry name" value="GGDEF_2"/>
    <property type="match status" value="1"/>
</dbReference>
<dbReference type="RefSeq" id="WP_126051581.1">
    <property type="nucleotide sequence ID" value="NZ_QYTV02000007.1"/>
</dbReference>
<dbReference type="OrthoDB" id="9792148at2"/>
<dbReference type="InterPro" id="IPR025736">
    <property type="entry name" value="PucR_C-HTH_dom"/>
</dbReference>
<comment type="caution">
    <text evidence="4">The sequence shown here is derived from an EMBL/GenBank/DDBJ whole genome shotgun (WGS) entry which is preliminary data.</text>
</comment>
<evidence type="ECO:0000259" key="3">
    <source>
        <dbReference type="Pfam" id="PF17853"/>
    </source>
</evidence>
<protein>
    <submittedName>
        <fullName evidence="4">PucR family transcriptional regulator</fullName>
    </submittedName>
</protein>
<dbReference type="EMBL" id="QYTV02000007">
    <property type="protein sequence ID" value="RST72735.1"/>
    <property type="molecule type" value="Genomic_DNA"/>
</dbReference>
<evidence type="ECO:0000256" key="1">
    <source>
        <dbReference type="ARBA" id="ARBA00006754"/>
    </source>
</evidence>
<name>A0A429XWH2_9BACI</name>
<dbReference type="AlphaFoldDB" id="A0A429XWH2"/>
<evidence type="ECO:0000313" key="4">
    <source>
        <dbReference type="EMBL" id="RST72735.1"/>
    </source>
</evidence>
<evidence type="ECO:0000259" key="2">
    <source>
        <dbReference type="Pfam" id="PF13556"/>
    </source>
</evidence>
<dbReference type="InterPro" id="IPR042070">
    <property type="entry name" value="PucR_C-HTH_sf"/>
</dbReference>
<organism evidence="4 5">
    <name type="scientific">Siminovitchia acidinfaciens</name>
    <dbReference type="NCBI Taxonomy" id="2321395"/>
    <lineage>
        <taxon>Bacteria</taxon>
        <taxon>Bacillati</taxon>
        <taxon>Bacillota</taxon>
        <taxon>Bacilli</taxon>
        <taxon>Bacillales</taxon>
        <taxon>Bacillaceae</taxon>
        <taxon>Siminovitchia</taxon>
    </lineage>
</organism>
<dbReference type="Pfam" id="PF13556">
    <property type="entry name" value="HTH_30"/>
    <property type="match status" value="1"/>
</dbReference>
<proteinExistence type="inferred from homology"/>
<reference evidence="4" key="1">
    <citation type="submission" date="2018-12" db="EMBL/GenBank/DDBJ databases">
        <authorList>
            <person name="Sun L."/>
            <person name="Chen Z."/>
        </authorList>
    </citation>
    <scope>NUCLEOTIDE SEQUENCE [LARGE SCALE GENOMIC DNA]</scope>
    <source>
        <strain evidence="4">3-2-2</strain>
    </source>
</reference>
<keyword evidence="5" id="KW-1185">Reference proteome</keyword>
<sequence length="416" mass="48310">MDRLLEKIRSLTSIEEITEIISEYLKKPVVIEDEQFTLLAYSSFYIDQFDEANKQTIFTKRWTIPILEKFMDDGIVDQLKTIPEPFRVEKIEAIGLNQRVVVSARYKERVLGFIWVQETDHLLTDEEFGYLQEVSFHVGKLLYQKKQLKLKRDEEKNNFYKKVMDDTFQTEAQIKWEAANVNISMPDSFISIVFAVDPTSEEAFGELIEKVGLFANALKMPTHLFIDQLKVIVMIGSSLSSPKDLSIQANALVSSVLAQFSEEQVYAGISREYTSVIHLRKSYMEAIEVIRTAKFIGMEELPSFEYQKLGLFRYLEAIFHYQKQMDDVNPDLLKLKQKDDESQTSLLQTLEVYLEENCRLKHAAKKLYIHTNTLKYRLNQIEELTSIRFDDFHANCQLYIDLQIMKVSGGKSFSGG</sequence>
<dbReference type="Proteomes" id="UP000287156">
    <property type="component" value="Unassembled WGS sequence"/>
</dbReference>
<comment type="similarity">
    <text evidence="1">Belongs to the CdaR family.</text>
</comment>
<feature type="domain" description="CdaR GGDEF-like" evidence="3">
    <location>
        <begin position="171"/>
        <end position="291"/>
    </location>
</feature>
<dbReference type="Gene3D" id="1.10.10.2840">
    <property type="entry name" value="PucR C-terminal helix-turn-helix domain"/>
    <property type="match status" value="1"/>
</dbReference>
<gene>
    <name evidence="4" type="ORF">D4T97_015045</name>
</gene>
<dbReference type="PANTHER" id="PTHR33744">
    <property type="entry name" value="CARBOHYDRATE DIACID REGULATOR"/>
    <property type="match status" value="1"/>
</dbReference>
<feature type="domain" description="PucR C-terminal helix-turn-helix" evidence="2">
    <location>
        <begin position="346"/>
        <end position="404"/>
    </location>
</feature>
<dbReference type="InterPro" id="IPR051448">
    <property type="entry name" value="CdaR-like_regulators"/>
</dbReference>
<dbReference type="PANTHER" id="PTHR33744:SF1">
    <property type="entry name" value="DNA-BINDING TRANSCRIPTIONAL ACTIVATOR ADER"/>
    <property type="match status" value="1"/>
</dbReference>
<accession>A0A429XWH2</accession>